<sequence length="60" mass="6969">MGVSSFPHNPITCLKTLNLEVVINFSFFAFRIIILPSFQILMYLLILKLESKDFSMMLKD</sequence>
<keyword evidence="1" id="KW-1133">Transmembrane helix</keyword>
<keyword evidence="4" id="KW-1185">Reference proteome</keyword>
<evidence type="ECO:0000313" key="2">
    <source>
        <dbReference type="EMBL" id="CAH9111757.1"/>
    </source>
</evidence>
<evidence type="ECO:0000256" key="1">
    <source>
        <dbReference type="SAM" id="Phobius"/>
    </source>
</evidence>
<evidence type="ECO:0000313" key="4">
    <source>
        <dbReference type="Proteomes" id="UP001152523"/>
    </source>
</evidence>
<organism evidence="3 4">
    <name type="scientific">Cuscuta epithymum</name>
    <dbReference type="NCBI Taxonomy" id="186058"/>
    <lineage>
        <taxon>Eukaryota</taxon>
        <taxon>Viridiplantae</taxon>
        <taxon>Streptophyta</taxon>
        <taxon>Embryophyta</taxon>
        <taxon>Tracheophyta</taxon>
        <taxon>Spermatophyta</taxon>
        <taxon>Magnoliopsida</taxon>
        <taxon>eudicotyledons</taxon>
        <taxon>Gunneridae</taxon>
        <taxon>Pentapetalae</taxon>
        <taxon>asterids</taxon>
        <taxon>lamiids</taxon>
        <taxon>Solanales</taxon>
        <taxon>Convolvulaceae</taxon>
        <taxon>Cuscuteae</taxon>
        <taxon>Cuscuta</taxon>
        <taxon>Cuscuta subgen. Cuscuta</taxon>
    </lineage>
</organism>
<keyword evidence="1" id="KW-0812">Transmembrane</keyword>
<feature type="transmembrane region" description="Helical" evidence="1">
    <location>
        <begin position="25"/>
        <end position="47"/>
    </location>
</feature>
<accession>A0AAV0FQT0</accession>
<evidence type="ECO:0000313" key="3">
    <source>
        <dbReference type="EMBL" id="CAH9137481.1"/>
    </source>
</evidence>
<gene>
    <name evidence="2" type="ORF">CEPIT_LOCUS19638</name>
    <name evidence="3" type="ORF">CEPIT_LOCUS36050</name>
</gene>
<dbReference type="EMBL" id="CAMAPF010000185">
    <property type="protein sequence ID" value="CAH9111757.1"/>
    <property type="molecule type" value="Genomic_DNA"/>
</dbReference>
<keyword evidence="1" id="KW-0472">Membrane</keyword>
<proteinExistence type="predicted"/>
<comment type="caution">
    <text evidence="3">The sequence shown here is derived from an EMBL/GenBank/DDBJ whole genome shotgun (WGS) entry which is preliminary data.</text>
</comment>
<dbReference type="EMBL" id="CAMAPF010001001">
    <property type="protein sequence ID" value="CAH9137481.1"/>
    <property type="molecule type" value="Genomic_DNA"/>
</dbReference>
<reference evidence="3" key="1">
    <citation type="submission" date="2022-07" db="EMBL/GenBank/DDBJ databases">
        <authorList>
            <person name="Macas J."/>
            <person name="Novak P."/>
            <person name="Neumann P."/>
        </authorList>
    </citation>
    <scope>NUCLEOTIDE SEQUENCE</scope>
</reference>
<name>A0AAV0FQT0_9ASTE</name>
<dbReference type="AlphaFoldDB" id="A0AAV0FQT0"/>
<dbReference type="Proteomes" id="UP001152523">
    <property type="component" value="Unassembled WGS sequence"/>
</dbReference>
<protein>
    <submittedName>
        <fullName evidence="3">Uncharacterized protein</fullName>
    </submittedName>
</protein>